<dbReference type="AlphaFoldDB" id="T0J568"/>
<accession>T0J568</accession>
<organism evidence="3 4">
    <name type="scientific">Sphingobium ummariense RL-3</name>
    <dbReference type="NCBI Taxonomy" id="1346791"/>
    <lineage>
        <taxon>Bacteria</taxon>
        <taxon>Pseudomonadati</taxon>
        <taxon>Pseudomonadota</taxon>
        <taxon>Alphaproteobacteria</taxon>
        <taxon>Sphingomonadales</taxon>
        <taxon>Sphingomonadaceae</taxon>
        <taxon>Sphingobium</taxon>
    </lineage>
</organism>
<dbReference type="InterPro" id="IPR006528">
    <property type="entry name" value="Phage_head_morphogenesis_dom"/>
</dbReference>
<feature type="region of interest" description="Disordered" evidence="1">
    <location>
        <begin position="252"/>
        <end position="272"/>
    </location>
</feature>
<dbReference type="eggNOG" id="COG2369">
    <property type="taxonomic scope" value="Bacteria"/>
</dbReference>
<keyword evidence="4" id="KW-1185">Reference proteome</keyword>
<comment type="caution">
    <text evidence="3">The sequence shown here is derived from an EMBL/GenBank/DDBJ whole genome shotgun (WGS) entry which is preliminary data.</text>
</comment>
<gene>
    <name evidence="3" type="ORF">M529_11880</name>
</gene>
<dbReference type="Pfam" id="PF04233">
    <property type="entry name" value="Phage_Mu_F"/>
    <property type="match status" value="1"/>
</dbReference>
<dbReference type="STRING" id="1346791.M529_11880"/>
<dbReference type="PATRIC" id="fig|1346791.3.peg.2286"/>
<feature type="region of interest" description="Disordered" evidence="1">
    <location>
        <begin position="201"/>
        <end position="226"/>
    </location>
</feature>
<proteinExistence type="predicted"/>
<evidence type="ECO:0000313" key="4">
    <source>
        <dbReference type="Proteomes" id="UP000015523"/>
    </source>
</evidence>
<feature type="domain" description="Phage head morphogenesis" evidence="2">
    <location>
        <begin position="57"/>
        <end position="187"/>
    </location>
</feature>
<reference evidence="3 4" key="1">
    <citation type="journal article" date="2013" name="Genome Announc.">
        <title>Draft Genome Sequence of Sphingobium ummariense Strain RL-3, a Hexachlorocyclohexane-Degrading Bacterium.</title>
        <authorList>
            <person name="Kohli P."/>
            <person name="Dua A."/>
            <person name="Sangwan N."/>
            <person name="Oldach P."/>
            <person name="Khurana J.P."/>
            <person name="Lal R."/>
        </authorList>
    </citation>
    <scope>NUCLEOTIDE SEQUENCE [LARGE SCALE GENOMIC DNA]</scope>
    <source>
        <strain evidence="3 4">RL-3</strain>
    </source>
</reference>
<evidence type="ECO:0000259" key="2">
    <source>
        <dbReference type="Pfam" id="PF04233"/>
    </source>
</evidence>
<dbReference type="EMBL" id="AUWY01000080">
    <property type="protein sequence ID" value="EQB31977.1"/>
    <property type="molecule type" value="Genomic_DNA"/>
</dbReference>
<protein>
    <submittedName>
        <fullName evidence="3">Phage head morphogenesis protein</fullName>
    </submittedName>
</protein>
<name>T0J568_9SPHN</name>
<evidence type="ECO:0000256" key="1">
    <source>
        <dbReference type="SAM" id="MobiDB-lite"/>
    </source>
</evidence>
<dbReference type="OrthoDB" id="9813502at2"/>
<dbReference type="RefSeq" id="WP_021318175.1">
    <property type="nucleotide sequence ID" value="NZ_AUWY01000080.1"/>
</dbReference>
<dbReference type="Proteomes" id="UP000015523">
    <property type="component" value="Unassembled WGS sequence"/>
</dbReference>
<dbReference type="NCBIfam" id="TIGR01641">
    <property type="entry name" value="phageSPP1_gp7"/>
    <property type="match status" value="1"/>
</dbReference>
<evidence type="ECO:0000313" key="3">
    <source>
        <dbReference type="EMBL" id="EQB31977.1"/>
    </source>
</evidence>
<sequence>MSGPEELPPANVLPEEAIAFFRAKGFRIGFSWQDVFREEHARWFTVAKAMSRDVLEDIREAVDKAIREGITLETFKKELRPKLEAKGWWGRKTMLDPKTGQHELVQLGSPRRLKTIFRANVRTAYAAGKWERIQRTKKAFPFLEYSSVMDGRERPEHHDWDGVRLPVDHPWWDTHTPPCDWECRCDVVARSQRMLDRMGVTVDAKPPPANDLVPWTNSRTGETGMIEKGLGKGWDYNVGKEYLRGLAPAPLPESFGDDRNGGPEDVGAAAQPSGAQQALIDRFLKAFGIAAGKEAIWEDKEGWPLSVGRGWFIAPGGQVRLPGGAAGVAIDRIAAAIVKADDIRWVWVTGEDGRALLMRRYRRTANGISTLVDIGRDGWRWTSRQGR</sequence>